<dbReference type="PROSITE" id="PS50817">
    <property type="entry name" value="INTEIN_N_TER"/>
    <property type="match status" value="1"/>
</dbReference>
<sequence length="906" mass="102948">MTDFVSLHNQTDFSILDSLISTKALFSRAKELGQTAIAVTDHGTLAATWDALKASKDTGVKLIIGCECYFSNDSSKVDDKFRHIVLLAKNAVGYRNLLTINKKGFDNGHFLGKRVYPVIDWKLLEEHSDGIICLTACGNGIISQLLSNGKFDDAENTAIKLKGIFGDNLGLEIMPNNMQRGSNFFNDKIDQGFLNRQIINLGKKLGIKVVPACNSHYLKKEDHTTHDVFLAIGSHQPVHSNFRLRYPVPEFYLKTGDEVKLFFSRNFGEEYAEELCSNTIYFANMCENPEWIDPKFSNPSGKELPIFPVKDEPDYNEFLDWSSRLSDDIRKLDEDKLFLRFHCENFFNSRIKDLTPENRDQYEKRLAEELDVIEYHGFSSYMLIVADFINWARRNDIAVGEGRGSVGGSLIGFLLGIHQADPIKYNLIFARFHNKEKSSFPDIDTDFAPSGRARVQEYLRKKYGEDHVAHVSNVNTITPKVYARDIARICELGGSKEDGVRVGTDVADCIPSDIHSIDEALAKVPLFAEYCKKYPEFIQYKDICGKYRAWSTHAGGIIISARSLTGLVPLRKDKDGALAIEYDKDKAEENGLVKMDTLGLSTLDIIGETYRIIKSRGKEVPPDQLDYDIYDQKSYDTITNGDTFCIFQLGTSAGTIDLCKRIKPKSINDLANINALARPSARDMRNDFIKTRNGEKKMTLLHKNLGRAFNSTYGFGLYEECLMYLAQDIAGWSLHSADRLRKLTKEKGKNPKKAQQWRLEFITDAIKNGVNEEIAKRIWDEVVDKFQGYGFNACLHAREYIDIYNSDGNFICKKMIKDVCVGDYVRSRDEKSRQNIFIQVTNNYNNKIKPLVEIELISGEKVKCTMDHKFRVKESGEMLPLWLIIKEKLTIVVDIVDISADLKKQL</sequence>
<dbReference type="SMART" id="SM00481">
    <property type="entry name" value="POLIIIAc"/>
    <property type="match status" value="1"/>
</dbReference>
<dbReference type="EMBL" id="LR797252">
    <property type="protein sequence ID" value="CAB4197060.1"/>
    <property type="molecule type" value="Genomic_DNA"/>
</dbReference>
<organism evidence="6">
    <name type="scientific">uncultured Caudovirales phage</name>
    <dbReference type="NCBI Taxonomy" id="2100421"/>
    <lineage>
        <taxon>Viruses</taxon>
        <taxon>Duplodnaviria</taxon>
        <taxon>Heunggongvirae</taxon>
        <taxon>Uroviricota</taxon>
        <taxon>Caudoviricetes</taxon>
        <taxon>Peduoviridae</taxon>
        <taxon>Maltschvirus</taxon>
        <taxon>Maltschvirus maltsch</taxon>
    </lineage>
</organism>
<dbReference type="Pfam" id="PF07733">
    <property type="entry name" value="DNA_pol3_alpha"/>
    <property type="match status" value="1"/>
</dbReference>
<feature type="domain" description="Polymerase/histidinol phosphatase N-terminal" evidence="5">
    <location>
        <begin position="5"/>
        <end position="72"/>
    </location>
</feature>
<keyword evidence="2" id="KW-0548">Nucleotidyltransferase</keyword>
<dbReference type="GO" id="GO:0008408">
    <property type="term" value="F:3'-5' exonuclease activity"/>
    <property type="evidence" value="ECO:0007669"/>
    <property type="project" value="InterPro"/>
</dbReference>
<evidence type="ECO:0000259" key="5">
    <source>
        <dbReference type="SMART" id="SM00481"/>
    </source>
</evidence>
<gene>
    <name evidence="6" type="ORF">UFOVP1290_580</name>
</gene>
<dbReference type="PANTHER" id="PTHR32294">
    <property type="entry name" value="DNA POLYMERASE III SUBUNIT ALPHA"/>
    <property type="match status" value="1"/>
</dbReference>
<dbReference type="InterPro" id="IPR036844">
    <property type="entry name" value="Hint_dom_sf"/>
</dbReference>
<dbReference type="InterPro" id="IPR016195">
    <property type="entry name" value="Pol/histidinol_Pase-like"/>
</dbReference>
<keyword evidence="4" id="KW-0239">DNA-directed DNA polymerase</keyword>
<dbReference type="InterPro" id="IPR011708">
    <property type="entry name" value="DNA_pol3_alpha_NTPase_dom"/>
</dbReference>
<dbReference type="InterPro" id="IPR006141">
    <property type="entry name" value="Intein_N"/>
</dbReference>
<protein>
    <submittedName>
        <fullName evidence="6">DnaE DNA polymerase III, alpha subunit</fullName>
    </submittedName>
</protein>
<dbReference type="Gene3D" id="3.20.20.140">
    <property type="entry name" value="Metal-dependent hydrolases"/>
    <property type="match status" value="1"/>
</dbReference>
<dbReference type="GO" id="GO:0003887">
    <property type="term" value="F:DNA-directed DNA polymerase activity"/>
    <property type="evidence" value="ECO:0007669"/>
    <property type="project" value="UniProtKB-KW"/>
</dbReference>
<evidence type="ECO:0000256" key="4">
    <source>
        <dbReference type="ARBA" id="ARBA00022932"/>
    </source>
</evidence>
<dbReference type="GO" id="GO:0016539">
    <property type="term" value="P:intein-mediated protein splicing"/>
    <property type="evidence" value="ECO:0007669"/>
    <property type="project" value="InterPro"/>
</dbReference>
<dbReference type="InterPro" id="IPR004013">
    <property type="entry name" value="PHP_dom"/>
</dbReference>
<dbReference type="InterPro" id="IPR003141">
    <property type="entry name" value="Pol/His_phosphatase_N"/>
</dbReference>
<proteinExistence type="predicted"/>
<accession>A0A6J5RHV5</accession>
<evidence type="ECO:0000256" key="1">
    <source>
        <dbReference type="ARBA" id="ARBA00022679"/>
    </source>
</evidence>
<dbReference type="InterPro" id="IPR004805">
    <property type="entry name" value="DnaE2/DnaE/PolC"/>
</dbReference>
<dbReference type="SUPFAM" id="SSF51294">
    <property type="entry name" value="Hedgehog/intein (Hint) domain"/>
    <property type="match status" value="1"/>
</dbReference>
<dbReference type="SUPFAM" id="SSF89550">
    <property type="entry name" value="PHP domain-like"/>
    <property type="match status" value="1"/>
</dbReference>
<dbReference type="Pfam" id="PF02811">
    <property type="entry name" value="PHP"/>
    <property type="match status" value="1"/>
</dbReference>
<evidence type="ECO:0000256" key="3">
    <source>
        <dbReference type="ARBA" id="ARBA00022705"/>
    </source>
</evidence>
<evidence type="ECO:0000313" key="6">
    <source>
        <dbReference type="EMBL" id="CAB4197060.1"/>
    </source>
</evidence>
<keyword evidence="1" id="KW-0808">Transferase</keyword>
<dbReference type="PANTHER" id="PTHR32294:SF0">
    <property type="entry name" value="DNA POLYMERASE III SUBUNIT ALPHA"/>
    <property type="match status" value="1"/>
</dbReference>
<dbReference type="NCBIfam" id="TIGR00594">
    <property type="entry name" value="polc"/>
    <property type="match status" value="1"/>
</dbReference>
<dbReference type="GO" id="GO:0006260">
    <property type="term" value="P:DNA replication"/>
    <property type="evidence" value="ECO:0007669"/>
    <property type="project" value="UniProtKB-KW"/>
</dbReference>
<keyword evidence="3" id="KW-0235">DNA replication</keyword>
<dbReference type="Gene3D" id="2.170.16.10">
    <property type="entry name" value="Hedgehog/Intein (Hint) domain"/>
    <property type="match status" value="1"/>
</dbReference>
<evidence type="ECO:0000256" key="2">
    <source>
        <dbReference type="ARBA" id="ARBA00022695"/>
    </source>
</evidence>
<dbReference type="InterPro" id="IPR040982">
    <property type="entry name" value="DNA_pol3_finger"/>
</dbReference>
<name>A0A6J5RHV5_9CAUD</name>
<dbReference type="Pfam" id="PF17657">
    <property type="entry name" value="DNA_pol3_finger"/>
    <property type="match status" value="1"/>
</dbReference>
<reference evidence="6" key="1">
    <citation type="submission" date="2020-05" db="EMBL/GenBank/DDBJ databases">
        <authorList>
            <person name="Chiriac C."/>
            <person name="Salcher M."/>
            <person name="Ghai R."/>
            <person name="Kavagutti S V."/>
        </authorList>
    </citation>
    <scope>NUCLEOTIDE SEQUENCE</scope>
</reference>